<dbReference type="Proteomes" id="UP000003803">
    <property type="component" value="Unassembled WGS sequence"/>
</dbReference>
<evidence type="ECO:0000313" key="2">
    <source>
        <dbReference type="Proteomes" id="UP000003803"/>
    </source>
</evidence>
<proteinExistence type="predicted"/>
<evidence type="ECO:0000313" key="1">
    <source>
        <dbReference type="EMBL" id="EDS11582.1"/>
    </source>
</evidence>
<keyword evidence="2" id="KW-1185">Reference proteome</keyword>
<dbReference type="AlphaFoldDB" id="B0P9Q4"/>
<gene>
    <name evidence="1" type="ORF">ANACOL_01473</name>
</gene>
<organism evidence="1 2">
    <name type="scientific">Anaerotruncus colihominis DSM 17241</name>
    <dbReference type="NCBI Taxonomy" id="445972"/>
    <lineage>
        <taxon>Bacteria</taxon>
        <taxon>Bacillati</taxon>
        <taxon>Bacillota</taxon>
        <taxon>Clostridia</taxon>
        <taxon>Eubacteriales</taxon>
        <taxon>Oscillospiraceae</taxon>
        <taxon>Anaerotruncus</taxon>
    </lineage>
</organism>
<name>B0P9Q4_9FIRM</name>
<reference evidence="1" key="1">
    <citation type="submission" date="2007-11" db="EMBL/GenBank/DDBJ databases">
        <authorList>
            <person name="Fulton L."/>
            <person name="Clifton S."/>
            <person name="Fulton B."/>
            <person name="Xu J."/>
            <person name="Minx P."/>
            <person name="Pepin K.H."/>
            <person name="Johnson M."/>
            <person name="Thiruvilangam P."/>
            <person name="Bhonagiri V."/>
            <person name="Nash W.E."/>
            <person name="Mardis E.R."/>
            <person name="Wilson R.K."/>
        </authorList>
    </citation>
    <scope>NUCLEOTIDE SEQUENCE [LARGE SCALE GENOMIC DNA]</scope>
    <source>
        <strain evidence="1">DSM 17241</strain>
    </source>
</reference>
<reference evidence="1" key="2">
    <citation type="submission" date="2013-09" db="EMBL/GenBank/DDBJ databases">
        <title>Draft genome sequence of Anaerotruncus colihominis(DSM 17241).</title>
        <authorList>
            <person name="Sudarsanam P."/>
            <person name="Ley R."/>
            <person name="Guruge J."/>
            <person name="Turnbaugh P.J."/>
            <person name="Mahowald M."/>
            <person name="Liep D."/>
            <person name="Gordon J."/>
        </authorList>
    </citation>
    <scope>NUCLEOTIDE SEQUENCE</scope>
    <source>
        <strain evidence="1">DSM 17241</strain>
    </source>
</reference>
<sequence length="87" mass="10435">MEKRRDPFGFQFFLTSIRRYWQKTREFYFFKQLLGCMVIIVLRKGAALGLRPFSVVQVIRSGPGEYSHRIMICCTPKLNEYFCLIMR</sequence>
<protein>
    <submittedName>
        <fullName evidence="1">Uncharacterized protein</fullName>
    </submittedName>
</protein>
<accession>B0P9Q4</accession>
<dbReference type="EMBL" id="ABGD02000012">
    <property type="protein sequence ID" value="EDS11582.1"/>
    <property type="molecule type" value="Genomic_DNA"/>
</dbReference>
<comment type="caution">
    <text evidence="1">The sequence shown here is derived from an EMBL/GenBank/DDBJ whole genome shotgun (WGS) entry which is preliminary data.</text>
</comment>
<dbReference type="HOGENOM" id="CLU_2476559_0_0_9"/>